<evidence type="ECO:0000313" key="1">
    <source>
        <dbReference type="EMBL" id="GFR89385.1"/>
    </source>
</evidence>
<comment type="caution">
    <text evidence="1">The sequence shown here is derived from an EMBL/GenBank/DDBJ whole genome shotgun (WGS) entry which is preliminary data.</text>
</comment>
<sequence>MQEKTSRVEATARSAGLKMSHFKSKVIKINTKSNADVLIDGWSFGNVADVKYIGSYLTAGGNIDREITVGVVMASNAFSKLNVICYSNTMTENTKQTLCTCNPRSVLLYTGTWRTNRVNKLGGFERLCLMRSLLPVRKKLKELAYNLL</sequence>
<dbReference type="EMBL" id="BMAT01005228">
    <property type="protein sequence ID" value="GFR89385.1"/>
    <property type="molecule type" value="Genomic_DNA"/>
</dbReference>
<dbReference type="AlphaFoldDB" id="A0AAV4GXL2"/>
<name>A0AAV4GXL2_9GAST</name>
<accession>A0AAV4GXL2</accession>
<organism evidence="1 2">
    <name type="scientific">Elysia marginata</name>
    <dbReference type="NCBI Taxonomy" id="1093978"/>
    <lineage>
        <taxon>Eukaryota</taxon>
        <taxon>Metazoa</taxon>
        <taxon>Spiralia</taxon>
        <taxon>Lophotrochozoa</taxon>
        <taxon>Mollusca</taxon>
        <taxon>Gastropoda</taxon>
        <taxon>Heterobranchia</taxon>
        <taxon>Euthyneura</taxon>
        <taxon>Panpulmonata</taxon>
        <taxon>Sacoglossa</taxon>
        <taxon>Placobranchoidea</taxon>
        <taxon>Plakobranchidae</taxon>
        <taxon>Elysia</taxon>
    </lineage>
</organism>
<dbReference type="Proteomes" id="UP000762676">
    <property type="component" value="Unassembled WGS sequence"/>
</dbReference>
<reference evidence="1 2" key="1">
    <citation type="journal article" date="2021" name="Elife">
        <title>Chloroplast acquisition without the gene transfer in kleptoplastic sea slugs, Plakobranchus ocellatus.</title>
        <authorList>
            <person name="Maeda T."/>
            <person name="Takahashi S."/>
            <person name="Yoshida T."/>
            <person name="Shimamura S."/>
            <person name="Takaki Y."/>
            <person name="Nagai Y."/>
            <person name="Toyoda A."/>
            <person name="Suzuki Y."/>
            <person name="Arimoto A."/>
            <person name="Ishii H."/>
            <person name="Satoh N."/>
            <person name="Nishiyama T."/>
            <person name="Hasebe M."/>
            <person name="Maruyama T."/>
            <person name="Minagawa J."/>
            <person name="Obokata J."/>
            <person name="Shigenobu S."/>
        </authorList>
    </citation>
    <scope>NUCLEOTIDE SEQUENCE [LARGE SCALE GENOMIC DNA]</scope>
</reference>
<keyword evidence="2" id="KW-1185">Reference proteome</keyword>
<gene>
    <name evidence="1" type="ORF">ElyMa_002541700</name>
</gene>
<proteinExistence type="predicted"/>
<protein>
    <submittedName>
        <fullName evidence="1">Uncharacterized protein</fullName>
    </submittedName>
</protein>
<evidence type="ECO:0000313" key="2">
    <source>
        <dbReference type="Proteomes" id="UP000762676"/>
    </source>
</evidence>